<keyword evidence="4" id="KW-1185">Reference proteome</keyword>
<proteinExistence type="predicted"/>
<reference evidence="1 4" key="1">
    <citation type="submission" date="2021-11" db="EMBL/GenBank/DDBJ databases">
        <title>Draft genome sequence of Capnocytophaga sp. strain KC07075 isolated from cat oral cavity.</title>
        <authorList>
            <person name="Suzuki M."/>
            <person name="Imaoka K."/>
            <person name="Kimura M."/>
            <person name="Morikawa S."/>
            <person name="Maeda K."/>
        </authorList>
    </citation>
    <scope>NUCLEOTIDE SEQUENCE</scope>
    <source>
        <strain evidence="1">KC07075</strain>
        <strain evidence="2 4">KC07079</strain>
    </source>
</reference>
<organism evidence="1 3">
    <name type="scientific">Capnocytophaga catalasegens</name>
    <dbReference type="NCBI Taxonomy" id="1004260"/>
    <lineage>
        <taxon>Bacteria</taxon>
        <taxon>Pseudomonadati</taxon>
        <taxon>Bacteroidota</taxon>
        <taxon>Flavobacteriia</taxon>
        <taxon>Flavobacteriales</taxon>
        <taxon>Flavobacteriaceae</taxon>
        <taxon>Capnocytophaga</taxon>
    </lineage>
</organism>
<evidence type="ECO:0000313" key="2">
    <source>
        <dbReference type="EMBL" id="GJM53064.1"/>
    </source>
</evidence>
<comment type="caution">
    <text evidence="1">The sequence shown here is derived from an EMBL/GenBank/DDBJ whole genome shotgun (WGS) entry which is preliminary data.</text>
</comment>
<dbReference type="Proteomes" id="UP001207736">
    <property type="component" value="Unassembled WGS sequence"/>
</dbReference>
<gene>
    <name evidence="1" type="ORF">RCZ15_10850</name>
    <name evidence="2" type="ORF">RCZ16_13810</name>
</gene>
<sequence>MYFSNINSYEELAEQLKKAITNDSDDEYFLKAINLIRITQNRCGDRFFVPIEEINICTTLKEKLNEYKEQIIAGEEVTQSEGYYILTELSGKNLAREQVMQIWYENCDYRAKIKANVKKMAVAKFEKNWILILK</sequence>
<accession>A0AAV5AS49</accession>
<protein>
    <submittedName>
        <fullName evidence="1">Uncharacterized protein</fullName>
    </submittedName>
</protein>
<evidence type="ECO:0000313" key="3">
    <source>
        <dbReference type="Proteomes" id="UP001207736"/>
    </source>
</evidence>
<dbReference type="Proteomes" id="UP001208692">
    <property type="component" value="Unassembled WGS sequence"/>
</dbReference>
<dbReference type="EMBL" id="BQKA01000021">
    <property type="protein sequence ID" value="GJM50111.1"/>
    <property type="molecule type" value="Genomic_DNA"/>
</dbReference>
<dbReference type="AlphaFoldDB" id="A0AAV5AS49"/>
<evidence type="ECO:0000313" key="1">
    <source>
        <dbReference type="EMBL" id="GJM50111.1"/>
    </source>
</evidence>
<name>A0AAV5AS49_9FLAO</name>
<evidence type="ECO:0000313" key="4">
    <source>
        <dbReference type="Proteomes" id="UP001208692"/>
    </source>
</evidence>
<dbReference type="EMBL" id="BQKB01000025">
    <property type="protein sequence ID" value="GJM53064.1"/>
    <property type="molecule type" value="Genomic_DNA"/>
</dbReference>